<accession>A0AC60PDI7</accession>
<comment type="caution">
    <text evidence="1">The sequence shown here is derived from an EMBL/GenBank/DDBJ whole genome shotgun (WGS) entry which is preliminary data.</text>
</comment>
<name>A0AC60PDI7_IXOPE</name>
<dbReference type="Proteomes" id="UP000805193">
    <property type="component" value="Unassembled WGS sequence"/>
</dbReference>
<proteinExistence type="predicted"/>
<protein>
    <submittedName>
        <fullName evidence="1">Uncharacterized protein</fullName>
    </submittedName>
</protein>
<keyword evidence="2" id="KW-1185">Reference proteome</keyword>
<dbReference type="EMBL" id="JABSTQ010010834">
    <property type="protein sequence ID" value="KAG0417520.1"/>
    <property type="molecule type" value="Genomic_DNA"/>
</dbReference>
<reference evidence="1 2" key="1">
    <citation type="journal article" date="2020" name="Cell">
        <title>Large-Scale Comparative Analyses of Tick Genomes Elucidate Their Genetic Diversity and Vector Capacities.</title>
        <authorList>
            <consortium name="Tick Genome and Microbiome Consortium (TIGMIC)"/>
            <person name="Jia N."/>
            <person name="Wang J."/>
            <person name="Shi W."/>
            <person name="Du L."/>
            <person name="Sun Y."/>
            <person name="Zhan W."/>
            <person name="Jiang J.F."/>
            <person name="Wang Q."/>
            <person name="Zhang B."/>
            <person name="Ji P."/>
            <person name="Bell-Sakyi L."/>
            <person name="Cui X.M."/>
            <person name="Yuan T.T."/>
            <person name="Jiang B.G."/>
            <person name="Yang W.F."/>
            <person name="Lam T.T."/>
            <person name="Chang Q.C."/>
            <person name="Ding S.J."/>
            <person name="Wang X.J."/>
            <person name="Zhu J.G."/>
            <person name="Ruan X.D."/>
            <person name="Zhao L."/>
            <person name="Wei J.T."/>
            <person name="Ye R.Z."/>
            <person name="Que T.C."/>
            <person name="Du C.H."/>
            <person name="Zhou Y.H."/>
            <person name="Cheng J.X."/>
            <person name="Dai P.F."/>
            <person name="Guo W.B."/>
            <person name="Han X.H."/>
            <person name="Huang E.J."/>
            <person name="Li L.F."/>
            <person name="Wei W."/>
            <person name="Gao Y.C."/>
            <person name="Liu J.Z."/>
            <person name="Shao H.Z."/>
            <person name="Wang X."/>
            <person name="Wang C.C."/>
            <person name="Yang T.C."/>
            <person name="Huo Q.B."/>
            <person name="Li W."/>
            <person name="Chen H.Y."/>
            <person name="Chen S.E."/>
            <person name="Zhou L.G."/>
            <person name="Ni X.B."/>
            <person name="Tian J.H."/>
            <person name="Sheng Y."/>
            <person name="Liu T."/>
            <person name="Pan Y.S."/>
            <person name="Xia L.Y."/>
            <person name="Li J."/>
            <person name="Zhao F."/>
            <person name="Cao W.C."/>
        </authorList>
    </citation>
    <scope>NUCLEOTIDE SEQUENCE [LARGE SCALE GENOMIC DNA]</scope>
    <source>
        <strain evidence="1">Iper-2018</strain>
    </source>
</reference>
<evidence type="ECO:0000313" key="2">
    <source>
        <dbReference type="Proteomes" id="UP000805193"/>
    </source>
</evidence>
<organism evidence="1 2">
    <name type="scientific">Ixodes persulcatus</name>
    <name type="common">Taiga tick</name>
    <dbReference type="NCBI Taxonomy" id="34615"/>
    <lineage>
        <taxon>Eukaryota</taxon>
        <taxon>Metazoa</taxon>
        <taxon>Ecdysozoa</taxon>
        <taxon>Arthropoda</taxon>
        <taxon>Chelicerata</taxon>
        <taxon>Arachnida</taxon>
        <taxon>Acari</taxon>
        <taxon>Parasitiformes</taxon>
        <taxon>Ixodida</taxon>
        <taxon>Ixodoidea</taxon>
        <taxon>Ixodidae</taxon>
        <taxon>Ixodinae</taxon>
        <taxon>Ixodes</taxon>
    </lineage>
</organism>
<sequence>MHQPAEKISLRRQNTVFPLPFVPHRWVDNVPVLERALSLWEHLEKYREATRNRKLPLPNSRSYETISAFMKDQLGLTKLHFCLNVAMIMQPLLTFFQSDAPRTFLVAKDLESVLRTLVTRFVKCSSITQATSITKLLQNDPKDPGNYTQLEKLDVGRAAVKILKKQQGEP</sequence>
<evidence type="ECO:0000313" key="1">
    <source>
        <dbReference type="EMBL" id="KAG0417520.1"/>
    </source>
</evidence>
<gene>
    <name evidence="1" type="ORF">HPB47_005548</name>
</gene>